<dbReference type="GO" id="GO:0006261">
    <property type="term" value="P:DNA-templated DNA replication"/>
    <property type="evidence" value="ECO:0007669"/>
    <property type="project" value="TreeGrafter"/>
</dbReference>
<keyword evidence="1" id="KW-0808">Transferase</keyword>
<evidence type="ECO:0000256" key="2">
    <source>
        <dbReference type="ARBA" id="ARBA00022695"/>
    </source>
</evidence>
<dbReference type="KEGG" id="ade:Adeh_1313"/>
<dbReference type="Gene3D" id="1.20.272.10">
    <property type="match status" value="1"/>
</dbReference>
<evidence type="ECO:0000313" key="5">
    <source>
        <dbReference type="EMBL" id="ABC81087.1"/>
    </source>
</evidence>
<dbReference type="AlphaFoldDB" id="Q2IQK5"/>
<evidence type="ECO:0000313" key="6">
    <source>
        <dbReference type="Proteomes" id="UP000001935"/>
    </source>
</evidence>
<evidence type="ECO:0000256" key="4">
    <source>
        <dbReference type="ARBA" id="ARBA00022932"/>
    </source>
</evidence>
<sequence length="465" mass="48398">MAAPRGGGGRARAAAGATLEACLEEARAGRPQPVYLLDGDAFLSLRAARELAGALVPEAQRALNLVELDAAASPAEVAAELATGGLFGGGKVVLVQEPAFLTAKEDAADAFRAAMKSWADGRQRDGARRLLALAGKAGIGARALAPGEDGRVPEGTRAALADELGLPMDGAAAAFVDAAARYAQERELKVGKGEDAGALDAALAAGFPPGHVLVIAAGKIDGRLPVVKKLAAAGRRVTTQLEKEGTWDAQRLVLGPVLEALLAGTGKRVDRGGEARLAELVGEDARTLASEVAKLAAYVGDRKVIGAADVDAVVTRVASDPFFALGNAVEARDLPLAMGVLDRSVADGASPFMLLGSLASTVRRLVVERERARAAVGERRIGSFNEWQAEVLPTVPEDELEGKKPYGFWMKYQASARFARAELLDALAGLAEADVAMKSGQDGRTRLERVLIGLLARDNRERSTP</sequence>
<keyword evidence="4" id="KW-0239">DNA-directed DNA polymerase</keyword>
<dbReference type="GO" id="GO:0009360">
    <property type="term" value="C:DNA polymerase III complex"/>
    <property type="evidence" value="ECO:0007669"/>
    <property type="project" value="TreeGrafter"/>
</dbReference>
<keyword evidence="2" id="KW-0548">Nucleotidyltransferase</keyword>
<dbReference type="Proteomes" id="UP000001935">
    <property type="component" value="Chromosome"/>
</dbReference>
<organism evidence="5 6">
    <name type="scientific">Anaeromyxobacter dehalogenans (strain 2CP-C)</name>
    <dbReference type="NCBI Taxonomy" id="290397"/>
    <lineage>
        <taxon>Bacteria</taxon>
        <taxon>Pseudomonadati</taxon>
        <taxon>Myxococcota</taxon>
        <taxon>Myxococcia</taxon>
        <taxon>Myxococcales</taxon>
        <taxon>Cystobacterineae</taxon>
        <taxon>Anaeromyxobacteraceae</taxon>
        <taxon>Anaeromyxobacter</taxon>
    </lineage>
</organism>
<dbReference type="Gene3D" id="1.10.8.60">
    <property type="match status" value="1"/>
</dbReference>
<name>Q2IQK5_ANADE</name>
<evidence type="ECO:0000256" key="1">
    <source>
        <dbReference type="ARBA" id="ARBA00022679"/>
    </source>
</evidence>
<dbReference type="PANTHER" id="PTHR34388">
    <property type="entry name" value="DNA POLYMERASE III SUBUNIT DELTA"/>
    <property type="match status" value="1"/>
</dbReference>
<keyword evidence="3" id="KW-0235">DNA replication</keyword>
<gene>
    <name evidence="5" type="ordered locus">Adeh_1313</name>
</gene>
<dbReference type="GO" id="GO:0003677">
    <property type="term" value="F:DNA binding"/>
    <property type="evidence" value="ECO:0007669"/>
    <property type="project" value="InterPro"/>
</dbReference>
<dbReference type="HOGENOM" id="CLU_587479_0_0_7"/>
<proteinExistence type="predicted"/>
<dbReference type="eggNOG" id="COG1466">
    <property type="taxonomic scope" value="Bacteria"/>
</dbReference>
<dbReference type="RefSeq" id="WP_011420370.1">
    <property type="nucleotide sequence ID" value="NC_007760.1"/>
</dbReference>
<dbReference type="PANTHER" id="PTHR34388:SF1">
    <property type="entry name" value="DNA POLYMERASE III SUBUNIT DELTA"/>
    <property type="match status" value="1"/>
</dbReference>
<accession>Q2IQK5</accession>
<dbReference type="STRING" id="290397.Adeh_1313"/>
<dbReference type="Gene3D" id="3.40.50.300">
    <property type="entry name" value="P-loop containing nucleotide triphosphate hydrolases"/>
    <property type="match status" value="1"/>
</dbReference>
<dbReference type="InterPro" id="IPR005790">
    <property type="entry name" value="DNA_polIII_delta"/>
</dbReference>
<dbReference type="OrthoDB" id="5525808at2"/>
<dbReference type="EMBL" id="CP000251">
    <property type="protein sequence ID" value="ABC81087.1"/>
    <property type="molecule type" value="Genomic_DNA"/>
</dbReference>
<reference evidence="5" key="1">
    <citation type="submission" date="2006-01" db="EMBL/GenBank/DDBJ databases">
        <title>Complete sequence of Anaeromyxobacter dehalogenans 2CP-C.</title>
        <authorList>
            <consortium name="US DOE Joint Genome Institute"/>
            <person name="Copeland A."/>
            <person name="Lucas S."/>
            <person name="Lapidus A."/>
            <person name="Barry K."/>
            <person name="Detter J.C."/>
            <person name="Glavina T."/>
            <person name="Hammon N."/>
            <person name="Israni S."/>
            <person name="Pitluck S."/>
            <person name="Brettin T."/>
            <person name="Bruce D."/>
            <person name="Han C."/>
            <person name="Tapia R."/>
            <person name="Gilna P."/>
            <person name="Kiss H."/>
            <person name="Schmutz J."/>
            <person name="Larimer F."/>
            <person name="Land M."/>
            <person name="Kyrpides N."/>
            <person name="Anderson I."/>
            <person name="Sanford R.A."/>
            <person name="Ritalahti K.M."/>
            <person name="Thomas H.S."/>
            <person name="Kirby J.R."/>
            <person name="Zhulin I.B."/>
            <person name="Loeffler F.E."/>
            <person name="Richardson P."/>
        </authorList>
    </citation>
    <scope>NUCLEOTIDE SEQUENCE</scope>
    <source>
        <strain evidence="5">2CP-C</strain>
    </source>
</reference>
<protein>
    <submittedName>
        <fullName evidence="5">DNA polymerase III, delta</fullName>
    </submittedName>
</protein>
<dbReference type="InterPro" id="IPR027417">
    <property type="entry name" value="P-loop_NTPase"/>
</dbReference>
<evidence type="ECO:0000256" key="3">
    <source>
        <dbReference type="ARBA" id="ARBA00022705"/>
    </source>
</evidence>
<dbReference type="GO" id="GO:0003887">
    <property type="term" value="F:DNA-directed DNA polymerase activity"/>
    <property type="evidence" value="ECO:0007669"/>
    <property type="project" value="UniProtKB-KW"/>
</dbReference>